<evidence type="ECO:0000313" key="3">
    <source>
        <dbReference type="Proteomes" id="UP000189580"/>
    </source>
</evidence>
<dbReference type="RefSeq" id="XP_018734403.1">
    <property type="nucleotide sequence ID" value="XM_018878419.1"/>
</dbReference>
<dbReference type="EMBL" id="CP014501">
    <property type="protein sequence ID" value="ANB11926.1"/>
    <property type="molecule type" value="Genomic_DNA"/>
</dbReference>
<proteinExistence type="predicted"/>
<protein>
    <submittedName>
        <fullName evidence="2">Gsf2p</fullName>
    </submittedName>
</protein>
<reference evidence="2 3" key="1">
    <citation type="submission" date="2016-02" db="EMBL/GenBank/DDBJ databases">
        <title>Complete genome sequence and transcriptome regulation of the pentose utilising yeast Sugiyamaella lignohabitans.</title>
        <authorList>
            <person name="Bellasio M."/>
            <person name="Peymann A."/>
            <person name="Valli M."/>
            <person name="Sipitzky M."/>
            <person name="Graf A."/>
            <person name="Sauer M."/>
            <person name="Marx H."/>
            <person name="Mattanovich D."/>
        </authorList>
    </citation>
    <scope>NUCLEOTIDE SEQUENCE [LARGE SCALE GENOMIC DNA]</scope>
    <source>
        <strain evidence="2 3">CBS 10342</strain>
    </source>
</reference>
<keyword evidence="3" id="KW-1185">Reference proteome</keyword>
<dbReference type="GeneID" id="30033342"/>
<name>A0A167CNL2_9ASCO</name>
<dbReference type="KEGG" id="slb:AWJ20_153"/>
<dbReference type="AlphaFoldDB" id="A0A167CNL2"/>
<sequence length="161" mass="18431">MNPLKNRSHAKKEITREELLSIGWTGTRRATAFEWSEENRKTKIEAAGGVVNAYHQGILEDLRNSCIKLDKGEGWDSPGPQEKQKSESEVEEGRFLLSTNYFKLVYSPLAELIEDESIDQATKNTALKTFRRNGPANAPEELKEIFRKRRALEPVDKKKKK</sequence>
<evidence type="ECO:0000256" key="1">
    <source>
        <dbReference type="SAM" id="MobiDB-lite"/>
    </source>
</evidence>
<dbReference type="Proteomes" id="UP000189580">
    <property type="component" value="Chromosome a"/>
</dbReference>
<evidence type="ECO:0000313" key="2">
    <source>
        <dbReference type="EMBL" id="ANB11926.1"/>
    </source>
</evidence>
<gene>
    <name evidence="2" type="primary">GSF2</name>
    <name evidence="2" type="ORF">AWJ20_153</name>
</gene>
<dbReference type="InterPro" id="IPR022757">
    <property type="entry name" value="Gsf2"/>
</dbReference>
<feature type="compositionally biased region" description="Basic and acidic residues" evidence="1">
    <location>
        <begin position="82"/>
        <end position="91"/>
    </location>
</feature>
<organism evidence="2 3">
    <name type="scientific">Sugiyamaella lignohabitans</name>
    <dbReference type="NCBI Taxonomy" id="796027"/>
    <lineage>
        <taxon>Eukaryota</taxon>
        <taxon>Fungi</taxon>
        <taxon>Dikarya</taxon>
        <taxon>Ascomycota</taxon>
        <taxon>Saccharomycotina</taxon>
        <taxon>Dipodascomycetes</taxon>
        <taxon>Dipodascales</taxon>
        <taxon>Trichomonascaceae</taxon>
        <taxon>Sugiyamaella</taxon>
    </lineage>
</organism>
<accession>A0A167CNL2</accession>
<feature type="region of interest" description="Disordered" evidence="1">
    <location>
        <begin position="70"/>
        <end position="91"/>
    </location>
</feature>
<dbReference type="OrthoDB" id="4076669at2759"/>
<dbReference type="Pfam" id="PF11055">
    <property type="entry name" value="Gsf2"/>
    <property type="match status" value="1"/>
</dbReference>